<feature type="region of interest" description="Disordered" evidence="1">
    <location>
        <begin position="1"/>
        <end position="26"/>
    </location>
</feature>
<organism evidence="2 3">
    <name type="scientific">Trichonephila clavata</name>
    <name type="common">Joro spider</name>
    <name type="synonym">Nephila clavata</name>
    <dbReference type="NCBI Taxonomy" id="2740835"/>
    <lineage>
        <taxon>Eukaryota</taxon>
        <taxon>Metazoa</taxon>
        <taxon>Ecdysozoa</taxon>
        <taxon>Arthropoda</taxon>
        <taxon>Chelicerata</taxon>
        <taxon>Arachnida</taxon>
        <taxon>Araneae</taxon>
        <taxon>Araneomorphae</taxon>
        <taxon>Entelegynae</taxon>
        <taxon>Araneoidea</taxon>
        <taxon>Nephilidae</taxon>
        <taxon>Trichonephila</taxon>
    </lineage>
</organism>
<protein>
    <submittedName>
        <fullName evidence="2">Uncharacterized protein</fullName>
    </submittedName>
</protein>
<dbReference type="Proteomes" id="UP000887116">
    <property type="component" value="Unassembled WGS sequence"/>
</dbReference>
<feature type="region of interest" description="Disordered" evidence="1">
    <location>
        <begin position="109"/>
        <end position="133"/>
    </location>
</feature>
<evidence type="ECO:0000313" key="3">
    <source>
        <dbReference type="Proteomes" id="UP000887116"/>
    </source>
</evidence>
<keyword evidence="3" id="KW-1185">Reference proteome</keyword>
<evidence type="ECO:0000256" key="1">
    <source>
        <dbReference type="SAM" id="MobiDB-lite"/>
    </source>
</evidence>
<feature type="compositionally biased region" description="Polar residues" evidence="1">
    <location>
        <begin position="115"/>
        <end position="124"/>
    </location>
</feature>
<comment type="caution">
    <text evidence="2">The sequence shown here is derived from an EMBL/GenBank/DDBJ whole genome shotgun (WGS) entry which is preliminary data.</text>
</comment>
<proteinExistence type="predicted"/>
<reference evidence="2" key="1">
    <citation type="submission" date="2020-07" db="EMBL/GenBank/DDBJ databases">
        <title>Multicomponent nature underlies the extraordinary mechanical properties of spider dragline silk.</title>
        <authorList>
            <person name="Kono N."/>
            <person name="Nakamura H."/>
            <person name="Mori M."/>
            <person name="Yoshida Y."/>
            <person name="Ohtoshi R."/>
            <person name="Malay A.D."/>
            <person name="Moran D.A.P."/>
            <person name="Tomita M."/>
            <person name="Numata K."/>
            <person name="Arakawa K."/>
        </authorList>
    </citation>
    <scope>NUCLEOTIDE SEQUENCE</scope>
</reference>
<dbReference type="AlphaFoldDB" id="A0A8X6JKZ0"/>
<accession>A0A8X6JKZ0</accession>
<name>A0A8X6JKZ0_TRICU</name>
<dbReference type="EMBL" id="BMAO01026570">
    <property type="protein sequence ID" value="GFR10731.1"/>
    <property type="molecule type" value="Genomic_DNA"/>
</dbReference>
<gene>
    <name evidence="2" type="ORF">TNCT_649591</name>
</gene>
<evidence type="ECO:0000313" key="2">
    <source>
        <dbReference type="EMBL" id="GFR10731.1"/>
    </source>
</evidence>
<sequence>MDTAYEPTEMELSKSPTRTPSPPLLPPCEQLRHNKAQLKRMMTFRKHKAACIEELQAMPDHHPEDPFYARAATELQDIEEAIQLAEDCSQNNLDLSQSVDDNLISTNKFALPDNNLENPGLDSQTEIDQELTP</sequence>